<proteinExistence type="predicted"/>
<accession>A0ABR4MYI6</accession>
<feature type="region of interest" description="Disordered" evidence="1">
    <location>
        <begin position="403"/>
        <end position="424"/>
    </location>
</feature>
<dbReference type="EMBL" id="JADGIZ020000071">
    <property type="protein sequence ID" value="KAL2912288.1"/>
    <property type="molecule type" value="Genomic_DNA"/>
</dbReference>
<name>A0ABR4MYI6_9FUNG</name>
<feature type="compositionally biased region" description="Low complexity" evidence="1">
    <location>
        <begin position="268"/>
        <end position="281"/>
    </location>
</feature>
<feature type="region of interest" description="Disordered" evidence="1">
    <location>
        <begin position="60"/>
        <end position="99"/>
    </location>
</feature>
<feature type="region of interest" description="Disordered" evidence="1">
    <location>
        <begin position="1"/>
        <end position="32"/>
    </location>
</feature>
<evidence type="ECO:0000313" key="3">
    <source>
        <dbReference type="Proteomes" id="UP001527925"/>
    </source>
</evidence>
<sequence length="466" mass="48453">MQAEPSRQTSPPPVHASDPDAPGAAELWQTGEQGLHVDDLHSLRLHDLLADHEFHLQLDSLSSQSESDSEPLAADSQPAPQPGLHHGPDGGAGSVGSNPDLGAALGKSVGLLSLASLSLETLMLHESDRAAASHLTPQQVDGRASVSAASEPETLVGIMHARRDSKMPSGPSSPRSATSPESAPGKLPVLEPVPQARRVRPPPIVSSSRIATTQIRGHQAAVPAPPSLALGSDAAARQQQRRIRAAASADDGFAKPAPRTAAQRPVRGASASVALGSASTALPPPPVLRKSSSTSFLRADAPLPGTPQPSRAAAPVNQLRGPTLLRRKSMQLPRLDADPAPPPLATPAVATSPAASTAAAPRKQETMVELRHTVAAQAAVIDELRASIAAAHRKIDELAPRGGLKQNGWRSWESEHGASPDAASATQHEIALRIHALCDEHFTADDLVDALSVCARICFLRSADIN</sequence>
<gene>
    <name evidence="2" type="ORF">HK105_208203</name>
</gene>
<keyword evidence="3" id="KW-1185">Reference proteome</keyword>
<feature type="compositionally biased region" description="Low complexity" evidence="1">
    <location>
        <begin position="346"/>
        <end position="356"/>
    </location>
</feature>
<feature type="region of interest" description="Disordered" evidence="1">
    <location>
        <begin position="214"/>
        <end position="356"/>
    </location>
</feature>
<dbReference type="Proteomes" id="UP001527925">
    <property type="component" value="Unassembled WGS sequence"/>
</dbReference>
<organism evidence="2 3">
    <name type="scientific">Polyrhizophydium stewartii</name>
    <dbReference type="NCBI Taxonomy" id="2732419"/>
    <lineage>
        <taxon>Eukaryota</taxon>
        <taxon>Fungi</taxon>
        <taxon>Fungi incertae sedis</taxon>
        <taxon>Chytridiomycota</taxon>
        <taxon>Chytridiomycota incertae sedis</taxon>
        <taxon>Chytridiomycetes</taxon>
        <taxon>Rhizophydiales</taxon>
        <taxon>Rhizophydiales incertae sedis</taxon>
        <taxon>Polyrhizophydium</taxon>
    </lineage>
</organism>
<feature type="region of interest" description="Disordered" evidence="1">
    <location>
        <begin position="162"/>
        <end position="193"/>
    </location>
</feature>
<comment type="caution">
    <text evidence="2">The sequence shown here is derived from an EMBL/GenBank/DDBJ whole genome shotgun (WGS) entry which is preliminary data.</text>
</comment>
<evidence type="ECO:0000313" key="2">
    <source>
        <dbReference type="EMBL" id="KAL2912288.1"/>
    </source>
</evidence>
<evidence type="ECO:0000256" key="1">
    <source>
        <dbReference type="SAM" id="MobiDB-lite"/>
    </source>
</evidence>
<protein>
    <submittedName>
        <fullName evidence="2">Uncharacterized protein</fullName>
    </submittedName>
</protein>
<feature type="compositionally biased region" description="Polar residues" evidence="1">
    <location>
        <begin position="170"/>
        <end position="181"/>
    </location>
</feature>
<reference evidence="2 3" key="1">
    <citation type="submission" date="2023-09" db="EMBL/GenBank/DDBJ databases">
        <title>Pangenome analysis of Batrachochytrium dendrobatidis and related Chytrids.</title>
        <authorList>
            <person name="Yacoub M.N."/>
            <person name="Stajich J.E."/>
            <person name="James T.Y."/>
        </authorList>
    </citation>
    <scope>NUCLEOTIDE SEQUENCE [LARGE SCALE GENOMIC DNA]</scope>
    <source>
        <strain evidence="2 3">JEL0888</strain>
    </source>
</reference>